<dbReference type="SUPFAM" id="SSF48264">
    <property type="entry name" value="Cytochrome P450"/>
    <property type="match status" value="1"/>
</dbReference>
<keyword evidence="3 4" id="KW-0349">Heme</keyword>
<dbReference type="Pfam" id="PF00067">
    <property type="entry name" value="p450"/>
    <property type="match status" value="1"/>
</dbReference>
<accession>A0A5B8U0T2</accession>
<gene>
    <name evidence="5" type="ORF">FSW04_02715</name>
</gene>
<dbReference type="PROSITE" id="PS00086">
    <property type="entry name" value="CYTOCHROME_P450"/>
    <property type="match status" value="1"/>
</dbReference>
<dbReference type="GO" id="GO:0016705">
    <property type="term" value="F:oxidoreductase activity, acting on paired donors, with incorporation or reduction of molecular oxygen"/>
    <property type="evidence" value="ECO:0007669"/>
    <property type="project" value="InterPro"/>
</dbReference>
<dbReference type="EMBL" id="CP042430">
    <property type="protein sequence ID" value="QEC46598.1"/>
    <property type="molecule type" value="Genomic_DNA"/>
</dbReference>
<comment type="cofactor">
    <cofactor evidence="1 3">
        <name>heme</name>
        <dbReference type="ChEBI" id="CHEBI:30413"/>
    </cofactor>
</comment>
<keyword evidence="4" id="KW-0503">Monooxygenase</keyword>
<keyword evidence="3 4" id="KW-0479">Metal-binding</keyword>
<keyword evidence="6" id="KW-1185">Reference proteome</keyword>
<organism evidence="5 6">
    <name type="scientific">Baekduia soli</name>
    <dbReference type="NCBI Taxonomy" id="496014"/>
    <lineage>
        <taxon>Bacteria</taxon>
        <taxon>Bacillati</taxon>
        <taxon>Actinomycetota</taxon>
        <taxon>Thermoleophilia</taxon>
        <taxon>Solirubrobacterales</taxon>
        <taxon>Baekduiaceae</taxon>
        <taxon>Baekduia</taxon>
    </lineage>
</organism>
<dbReference type="CDD" id="cd11053">
    <property type="entry name" value="CYP110-like"/>
    <property type="match status" value="1"/>
</dbReference>
<evidence type="ECO:0000256" key="3">
    <source>
        <dbReference type="PIRSR" id="PIRSR602401-1"/>
    </source>
</evidence>
<evidence type="ECO:0000256" key="2">
    <source>
        <dbReference type="ARBA" id="ARBA00010617"/>
    </source>
</evidence>
<dbReference type="InterPro" id="IPR001128">
    <property type="entry name" value="Cyt_P450"/>
</dbReference>
<dbReference type="PANTHER" id="PTHR24305">
    <property type="entry name" value="CYTOCHROME P450"/>
    <property type="match status" value="1"/>
</dbReference>
<evidence type="ECO:0000313" key="5">
    <source>
        <dbReference type="EMBL" id="QEC46598.1"/>
    </source>
</evidence>
<keyword evidence="4" id="KW-0560">Oxidoreductase</keyword>
<dbReference type="InterPro" id="IPR002401">
    <property type="entry name" value="Cyt_P450_E_grp-I"/>
</dbReference>
<keyword evidence="3 4" id="KW-0408">Iron</keyword>
<dbReference type="KEGG" id="bsol:FSW04_02715"/>
<dbReference type="PRINTS" id="PR00463">
    <property type="entry name" value="EP450I"/>
</dbReference>
<proteinExistence type="inferred from homology"/>
<dbReference type="RefSeq" id="WP_146915984.1">
    <property type="nucleotide sequence ID" value="NZ_CP042430.1"/>
</dbReference>
<dbReference type="GO" id="GO:0020037">
    <property type="term" value="F:heme binding"/>
    <property type="evidence" value="ECO:0007669"/>
    <property type="project" value="InterPro"/>
</dbReference>
<evidence type="ECO:0000313" key="6">
    <source>
        <dbReference type="Proteomes" id="UP000321805"/>
    </source>
</evidence>
<name>A0A5B8U0T2_9ACTN</name>
<dbReference type="Gene3D" id="1.10.630.10">
    <property type="entry name" value="Cytochrome P450"/>
    <property type="match status" value="1"/>
</dbReference>
<dbReference type="OrthoDB" id="7376058at2"/>
<evidence type="ECO:0000256" key="1">
    <source>
        <dbReference type="ARBA" id="ARBA00001971"/>
    </source>
</evidence>
<dbReference type="GO" id="GO:0005506">
    <property type="term" value="F:iron ion binding"/>
    <property type="evidence" value="ECO:0007669"/>
    <property type="project" value="InterPro"/>
</dbReference>
<dbReference type="InterPro" id="IPR017972">
    <property type="entry name" value="Cyt_P450_CS"/>
</dbReference>
<feature type="binding site" description="axial binding residue" evidence="3">
    <location>
        <position position="380"/>
    </location>
    <ligand>
        <name>heme</name>
        <dbReference type="ChEBI" id="CHEBI:30413"/>
    </ligand>
    <ligandPart>
        <name>Fe</name>
        <dbReference type="ChEBI" id="CHEBI:18248"/>
    </ligandPart>
</feature>
<dbReference type="Proteomes" id="UP000321805">
    <property type="component" value="Chromosome"/>
</dbReference>
<dbReference type="PRINTS" id="PR00385">
    <property type="entry name" value="P450"/>
</dbReference>
<sequence>MATATIPGPRMPRAMQTLGWTSRPLPFVERAHAAFGDVFRIKIGRDTFVVLADPADVKQVFTGDPAVYHAGEANIILLPFLGHKSVLLLDDAAHLSQRKLLLPPFHGGKMRRHVGLMREIAEREIAGWPTGVPFAVQPRMQALTLEVIMRIVFGVDEGDPRLARLRTRLTHFLETTATPREMRRLLVNGPIRAERRRIFASLLDPVDAVIAEVIADHRRRDDLADRDDVLSMLLLARHDDGSPMDDAELRDELVTLLVAGHETTATALAWAVERLTRHRAALERLTEEARAGGEEYVDAVIRETLRLRPVLPFVGRRLTQPQTIGGIAMPAGTKVAPSIHLVHRRGDLYPEPMAFRPERWLGVRTNPYTFLPFGGGVRRCLGASFAETELRAVLGVLVSQVRLAPSQPANEHVGRRVITLVPDRGGEVVATRVAPDVAMPSAA</sequence>
<dbReference type="PANTHER" id="PTHR24305:SF166">
    <property type="entry name" value="CYTOCHROME P450 12A4, MITOCHONDRIAL-RELATED"/>
    <property type="match status" value="1"/>
</dbReference>
<dbReference type="InterPro" id="IPR050121">
    <property type="entry name" value="Cytochrome_P450_monoxygenase"/>
</dbReference>
<dbReference type="InterPro" id="IPR036396">
    <property type="entry name" value="Cyt_P450_sf"/>
</dbReference>
<evidence type="ECO:0000256" key="4">
    <source>
        <dbReference type="RuleBase" id="RU000461"/>
    </source>
</evidence>
<protein>
    <submittedName>
        <fullName evidence="5">Cytochrome P450</fullName>
    </submittedName>
</protein>
<comment type="similarity">
    <text evidence="2 4">Belongs to the cytochrome P450 family.</text>
</comment>
<reference evidence="5 6" key="1">
    <citation type="journal article" date="2018" name="J. Microbiol.">
        <title>Baekduia soli gen. nov., sp. nov., a novel bacterium isolated from the soil of Baekdu Mountain and proposal of a novel family name, Baekduiaceae fam. nov.</title>
        <authorList>
            <person name="An D.S."/>
            <person name="Siddiqi M.Z."/>
            <person name="Kim K.H."/>
            <person name="Yu H.S."/>
            <person name="Im W.T."/>
        </authorList>
    </citation>
    <scope>NUCLEOTIDE SEQUENCE [LARGE SCALE GENOMIC DNA]</scope>
    <source>
        <strain evidence="5 6">BR7-21</strain>
    </source>
</reference>
<dbReference type="AlphaFoldDB" id="A0A5B8U0T2"/>
<dbReference type="GO" id="GO:0004497">
    <property type="term" value="F:monooxygenase activity"/>
    <property type="evidence" value="ECO:0007669"/>
    <property type="project" value="UniProtKB-KW"/>
</dbReference>